<dbReference type="AlphaFoldDB" id="A0AAP2RKT3"/>
<dbReference type="RefSeq" id="WP_231063479.1">
    <property type="nucleotide sequence ID" value="NZ_JAJNOR010000010.1"/>
</dbReference>
<dbReference type="InterPro" id="IPR036287">
    <property type="entry name" value="Rv1873-like_sf"/>
</dbReference>
<evidence type="ECO:0000313" key="2">
    <source>
        <dbReference type="Proteomes" id="UP001299265"/>
    </source>
</evidence>
<dbReference type="InterPro" id="IPR014937">
    <property type="entry name" value="DUF1810"/>
</dbReference>
<proteinExistence type="predicted"/>
<comment type="caution">
    <text evidence="1">The sequence shown here is derived from an EMBL/GenBank/DDBJ whole genome shotgun (WGS) entry which is preliminary data.</text>
</comment>
<name>A0AAP2RKT3_9FIRM</name>
<accession>A0AAP2RKT3</accession>
<dbReference type="EMBL" id="JAJNOR010000010">
    <property type="protein sequence ID" value="MCD2493640.1"/>
    <property type="molecule type" value="Genomic_DNA"/>
</dbReference>
<protein>
    <submittedName>
        <fullName evidence="1">DUF1810 domain-containing protein</fullName>
    </submittedName>
</protein>
<reference evidence="1 2" key="1">
    <citation type="submission" date="2021-11" db="EMBL/GenBank/DDBJ databases">
        <title>Lacrimispora sp. nov. NSJ-141 isolated from human feces.</title>
        <authorList>
            <person name="Abdugheni R."/>
        </authorList>
    </citation>
    <scope>NUCLEOTIDE SEQUENCE [LARGE SCALE GENOMIC DNA]</scope>
    <source>
        <strain evidence="1 2">NSJ-141</strain>
    </source>
</reference>
<dbReference type="PIRSF" id="PIRSF008546">
    <property type="entry name" value="UCP008546"/>
    <property type="match status" value="1"/>
</dbReference>
<keyword evidence="2" id="KW-1185">Reference proteome</keyword>
<dbReference type="SUPFAM" id="SSF140736">
    <property type="entry name" value="Rv1873-like"/>
    <property type="match status" value="1"/>
</dbReference>
<sequence length="147" mass="17176">MRKYDTFDLERFVKAQELNYDAALSEIKNGHKQSHWMWYIFPQIQGLGHSEMSRYYAVKDKEEARAYMEHPVLGVRLMEISEALMQLQTNDISGVMACPDDRKLRSSMTLFSLVSNEPVFQNVLDKFFNGERDKFTLEAFDSFTNGN</sequence>
<organism evidence="1 2">
    <name type="scientific">Lientehia hominis</name>
    <dbReference type="NCBI Taxonomy" id="2897778"/>
    <lineage>
        <taxon>Bacteria</taxon>
        <taxon>Bacillati</taxon>
        <taxon>Bacillota</taxon>
        <taxon>Clostridia</taxon>
        <taxon>Lachnospirales</taxon>
        <taxon>Lachnospiraceae</taxon>
        <taxon>Lientehia</taxon>
    </lineage>
</organism>
<dbReference type="Pfam" id="PF08837">
    <property type="entry name" value="DUF1810"/>
    <property type="match status" value="1"/>
</dbReference>
<evidence type="ECO:0000313" key="1">
    <source>
        <dbReference type="EMBL" id="MCD2493640.1"/>
    </source>
</evidence>
<gene>
    <name evidence="1" type="ORF">LQE92_13585</name>
</gene>
<dbReference type="Proteomes" id="UP001299265">
    <property type="component" value="Unassembled WGS sequence"/>
</dbReference>
<dbReference type="Gene3D" id="1.25.40.380">
    <property type="entry name" value="Protein of unknown function DUF1810"/>
    <property type="match status" value="1"/>
</dbReference>